<evidence type="ECO:0000313" key="2">
    <source>
        <dbReference type="Proteomes" id="UP000054359"/>
    </source>
</evidence>
<keyword evidence="2" id="KW-1185">Reference proteome</keyword>
<evidence type="ECO:0000313" key="1">
    <source>
        <dbReference type="EMBL" id="KFM68845.1"/>
    </source>
</evidence>
<reference evidence="1 2" key="1">
    <citation type="submission" date="2013-11" db="EMBL/GenBank/DDBJ databases">
        <title>Genome sequencing of Stegodyphus mimosarum.</title>
        <authorList>
            <person name="Bechsgaard J."/>
        </authorList>
    </citation>
    <scope>NUCLEOTIDE SEQUENCE [LARGE SCALE GENOMIC DNA]</scope>
</reference>
<proteinExistence type="predicted"/>
<sequence length="66" mass="7600">MERLLPSFAKSGTRLSLCEGEGCLMQLQPYLERKELHPMAKLSQQPKVFWRLSDVTALPYLPSYES</sequence>
<gene>
    <name evidence="1" type="ORF">X975_26307</name>
</gene>
<dbReference type="EMBL" id="KK116812">
    <property type="protein sequence ID" value="KFM68845.1"/>
    <property type="molecule type" value="Genomic_DNA"/>
</dbReference>
<accession>A0A087TUQ6</accession>
<dbReference type="Proteomes" id="UP000054359">
    <property type="component" value="Unassembled WGS sequence"/>
</dbReference>
<feature type="non-terminal residue" evidence="1">
    <location>
        <position position="66"/>
    </location>
</feature>
<organism evidence="1 2">
    <name type="scientific">Stegodyphus mimosarum</name>
    <name type="common">African social velvet spider</name>
    <dbReference type="NCBI Taxonomy" id="407821"/>
    <lineage>
        <taxon>Eukaryota</taxon>
        <taxon>Metazoa</taxon>
        <taxon>Ecdysozoa</taxon>
        <taxon>Arthropoda</taxon>
        <taxon>Chelicerata</taxon>
        <taxon>Arachnida</taxon>
        <taxon>Araneae</taxon>
        <taxon>Araneomorphae</taxon>
        <taxon>Entelegynae</taxon>
        <taxon>Eresoidea</taxon>
        <taxon>Eresidae</taxon>
        <taxon>Stegodyphus</taxon>
    </lineage>
</organism>
<dbReference type="AlphaFoldDB" id="A0A087TUQ6"/>
<protein>
    <submittedName>
        <fullName evidence="1">Uncharacterized protein</fullName>
    </submittedName>
</protein>
<name>A0A087TUQ6_STEMI</name>